<dbReference type="AlphaFoldDB" id="A0A157ZAV9"/>
<feature type="compositionally biased region" description="Basic and acidic residues" evidence="1">
    <location>
        <begin position="1"/>
        <end position="17"/>
    </location>
</feature>
<feature type="compositionally biased region" description="Basic and acidic residues" evidence="1">
    <location>
        <begin position="49"/>
        <end position="59"/>
    </location>
</feature>
<evidence type="ECO:0000313" key="2">
    <source>
        <dbReference type="EMBL" id="SAK42692.1"/>
    </source>
</evidence>
<keyword evidence="3" id="KW-1185">Reference proteome</keyword>
<reference evidence="2" key="1">
    <citation type="submission" date="2016-01" db="EMBL/GenBank/DDBJ databases">
        <authorList>
            <person name="Peeters C."/>
        </authorList>
    </citation>
    <scope>NUCLEOTIDE SEQUENCE</scope>
    <source>
        <strain evidence="2">LMG 29320</strain>
    </source>
</reference>
<dbReference type="OrthoDB" id="8718873at2"/>
<gene>
    <name evidence="2" type="ORF">AWB77_00484</name>
</gene>
<feature type="region of interest" description="Disordered" evidence="1">
    <location>
        <begin position="1"/>
        <end position="59"/>
    </location>
</feature>
<dbReference type="EMBL" id="FCNX02000001">
    <property type="protein sequence ID" value="SAK42692.1"/>
    <property type="molecule type" value="Genomic_DNA"/>
</dbReference>
<dbReference type="Proteomes" id="UP000054903">
    <property type="component" value="Unassembled WGS sequence"/>
</dbReference>
<evidence type="ECO:0000313" key="3">
    <source>
        <dbReference type="Proteomes" id="UP000054903"/>
    </source>
</evidence>
<protein>
    <submittedName>
        <fullName evidence="2">Uncharacterized protein</fullName>
    </submittedName>
</protein>
<evidence type="ECO:0000256" key="1">
    <source>
        <dbReference type="SAM" id="MobiDB-lite"/>
    </source>
</evidence>
<sequence length="59" mass="6367">MATKTREQNPNNEKSEDLIDESVEETFPASDPPATGGITRIETDDDKEAGDGSERNDAA</sequence>
<accession>A0A157ZAV9</accession>
<dbReference type="STRING" id="1777138.AWB77_00484"/>
<proteinExistence type="predicted"/>
<name>A0A157ZAV9_9BURK</name>
<dbReference type="RefSeq" id="WP_061132774.1">
    <property type="nucleotide sequence ID" value="NZ_FCNX02000001.1"/>
</dbReference>
<organism evidence="2 3">
    <name type="scientific">Caballeronia fortuita</name>
    <dbReference type="NCBI Taxonomy" id="1777138"/>
    <lineage>
        <taxon>Bacteria</taxon>
        <taxon>Pseudomonadati</taxon>
        <taxon>Pseudomonadota</taxon>
        <taxon>Betaproteobacteria</taxon>
        <taxon>Burkholderiales</taxon>
        <taxon>Burkholderiaceae</taxon>
        <taxon>Caballeronia</taxon>
    </lineage>
</organism>
<comment type="caution">
    <text evidence="2">The sequence shown here is derived from an EMBL/GenBank/DDBJ whole genome shotgun (WGS) entry which is preliminary data.</text>
</comment>